<organism evidence="5 6">
    <name type="scientific">Maribacter luteus</name>
    <dbReference type="NCBI Taxonomy" id="2594478"/>
    <lineage>
        <taxon>Bacteria</taxon>
        <taxon>Pseudomonadati</taxon>
        <taxon>Bacteroidota</taxon>
        <taxon>Flavobacteriia</taxon>
        <taxon>Flavobacteriales</taxon>
        <taxon>Flavobacteriaceae</taxon>
        <taxon>Maribacter</taxon>
    </lineage>
</organism>
<evidence type="ECO:0000313" key="6">
    <source>
        <dbReference type="Proteomes" id="UP000443153"/>
    </source>
</evidence>
<dbReference type="SUPFAM" id="SSF53335">
    <property type="entry name" value="S-adenosyl-L-methionine-dependent methyltransferases"/>
    <property type="match status" value="1"/>
</dbReference>
<protein>
    <submittedName>
        <fullName evidence="5">Methyltransferase domain-containing protein</fullName>
    </submittedName>
</protein>
<evidence type="ECO:0000313" key="5">
    <source>
        <dbReference type="EMBL" id="MRX64562.1"/>
    </source>
</evidence>
<dbReference type="PROSITE" id="PS51585">
    <property type="entry name" value="SAM_MT_TPMT"/>
    <property type="match status" value="1"/>
</dbReference>
<dbReference type="Proteomes" id="UP000443153">
    <property type="component" value="Unassembled WGS sequence"/>
</dbReference>
<dbReference type="EMBL" id="WKJH01000006">
    <property type="protein sequence ID" value="MRX64562.1"/>
    <property type="molecule type" value="Genomic_DNA"/>
</dbReference>
<dbReference type="GO" id="GO:0032259">
    <property type="term" value="P:methylation"/>
    <property type="evidence" value="ECO:0007669"/>
    <property type="project" value="UniProtKB-KW"/>
</dbReference>
<keyword evidence="3 5" id="KW-0808">Transferase</keyword>
<dbReference type="InterPro" id="IPR008854">
    <property type="entry name" value="TPMT"/>
</dbReference>
<dbReference type="PANTHER" id="PTHR32183:SF11">
    <property type="entry name" value="THIOL METHYLTRANSFERASE 2-RELATED"/>
    <property type="match status" value="1"/>
</dbReference>
<dbReference type="GO" id="GO:0008757">
    <property type="term" value="F:S-adenosylmethionine-dependent methyltransferase activity"/>
    <property type="evidence" value="ECO:0007669"/>
    <property type="project" value="InterPro"/>
</dbReference>
<keyword evidence="1" id="KW-0597">Phosphoprotein</keyword>
<evidence type="ECO:0000256" key="3">
    <source>
        <dbReference type="ARBA" id="ARBA00022679"/>
    </source>
</evidence>
<name>A0A6I2MP24_9FLAO</name>
<dbReference type="CDD" id="cd02440">
    <property type="entry name" value="AdoMet_MTases"/>
    <property type="match status" value="1"/>
</dbReference>
<sequence length="192" mass="22246">MNLNKAYWDKKYDQNKLVWDLGHISPPLKAYIDQLTDKNTNILIPGAGNGYEVEYLFKAGYTNLQVVDISAHPLNNIKTRIPDFPEDQLIHSDFFELKDMEFDLILEQTFFCSLPPEQRTDYAKKMYDLLAKDGRLVGLLFDRSFIDGPPFGGGEAEYRNIFEGVFKIKTLETAFNSIKPRKGKELFFIFEK</sequence>
<dbReference type="AlphaFoldDB" id="A0A6I2MP24"/>
<reference evidence="5 6" key="1">
    <citation type="submission" date="2019-11" db="EMBL/GenBank/DDBJ databases">
        <title>Maribacter lutea sp. nov., a marine bacterium isolated from intertidal sand.</title>
        <authorList>
            <person name="Liu A."/>
        </authorList>
    </citation>
    <scope>NUCLEOTIDE SEQUENCE [LARGE SCALE GENOMIC DNA]</scope>
    <source>
        <strain evidence="5 6">RZ05</strain>
    </source>
</reference>
<comment type="caution">
    <text evidence="5">The sequence shown here is derived from an EMBL/GenBank/DDBJ whole genome shotgun (WGS) entry which is preliminary data.</text>
</comment>
<evidence type="ECO:0000256" key="2">
    <source>
        <dbReference type="ARBA" id="ARBA00022603"/>
    </source>
</evidence>
<dbReference type="OrthoDB" id="9778208at2"/>
<dbReference type="PANTHER" id="PTHR32183">
    <property type="match status" value="1"/>
</dbReference>
<keyword evidence="4" id="KW-0949">S-adenosyl-L-methionine</keyword>
<gene>
    <name evidence="5" type="ORF">GJ691_10310</name>
</gene>
<dbReference type="InterPro" id="IPR029063">
    <property type="entry name" value="SAM-dependent_MTases_sf"/>
</dbReference>
<accession>A0A6I2MP24</accession>
<keyword evidence="2 5" id="KW-0489">Methyltransferase</keyword>
<keyword evidence="6" id="KW-1185">Reference proteome</keyword>
<dbReference type="Gene3D" id="3.40.50.150">
    <property type="entry name" value="Vaccinia Virus protein VP39"/>
    <property type="match status" value="1"/>
</dbReference>
<dbReference type="Pfam" id="PF05724">
    <property type="entry name" value="TPMT"/>
    <property type="match status" value="1"/>
</dbReference>
<proteinExistence type="predicted"/>
<evidence type="ECO:0000256" key="4">
    <source>
        <dbReference type="ARBA" id="ARBA00022691"/>
    </source>
</evidence>
<evidence type="ECO:0000256" key="1">
    <source>
        <dbReference type="ARBA" id="ARBA00022553"/>
    </source>
</evidence>